<dbReference type="Proteomes" id="UP000247781">
    <property type="component" value="Unassembled WGS sequence"/>
</dbReference>
<dbReference type="GO" id="GO:0003677">
    <property type="term" value="F:DNA binding"/>
    <property type="evidence" value="ECO:0007669"/>
    <property type="project" value="UniProtKB-UniRule"/>
</dbReference>
<feature type="DNA-binding region" description="H-T-H motif" evidence="4">
    <location>
        <begin position="29"/>
        <end position="48"/>
    </location>
</feature>
<evidence type="ECO:0000256" key="2">
    <source>
        <dbReference type="ARBA" id="ARBA00023125"/>
    </source>
</evidence>
<evidence type="ECO:0000256" key="3">
    <source>
        <dbReference type="ARBA" id="ARBA00023163"/>
    </source>
</evidence>
<reference evidence="7" key="1">
    <citation type="submission" date="2018-05" db="EMBL/GenBank/DDBJ databases">
        <authorList>
            <person name="Deangelis K."/>
            <person name="Huntemann M."/>
            <person name="Clum A."/>
            <person name="Pillay M."/>
            <person name="Palaniappan K."/>
            <person name="Varghese N."/>
            <person name="Mikhailova N."/>
            <person name="Stamatis D."/>
            <person name="Reddy T."/>
            <person name="Daum C."/>
            <person name="Shapiro N."/>
            <person name="Ivanova N."/>
            <person name="Kyrpides N."/>
            <person name="Woyke T."/>
        </authorList>
    </citation>
    <scope>NUCLEOTIDE SEQUENCE [LARGE SCALE GENOMIC DNA]</scope>
    <source>
        <strain evidence="7">GAS496</strain>
    </source>
</reference>
<organism evidence="6 7">
    <name type="scientific">Mycolicibacterium moriokaense</name>
    <dbReference type="NCBI Taxonomy" id="39691"/>
    <lineage>
        <taxon>Bacteria</taxon>
        <taxon>Bacillati</taxon>
        <taxon>Actinomycetota</taxon>
        <taxon>Actinomycetes</taxon>
        <taxon>Mycobacteriales</taxon>
        <taxon>Mycobacteriaceae</taxon>
        <taxon>Mycolicibacterium</taxon>
    </lineage>
</organism>
<proteinExistence type="predicted"/>
<dbReference type="Pfam" id="PF16925">
    <property type="entry name" value="TetR_C_13"/>
    <property type="match status" value="1"/>
</dbReference>
<dbReference type="Pfam" id="PF00440">
    <property type="entry name" value="TetR_N"/>
    <property type="match status" value="1"/>
</dbReference>
<dbReference type="InterPro" id="IPR023772">
    <property type="entry name" value="DNA-bd_HTH_TetR-type_CS"/>
</dbReference>
<sequence length="209" mass="22428">MPRPRKFDEADVVAAARDEFWARGYAATSVDDLTSVTGLGKGSLYGAFGDKHKLFLRALDDYIATALDGVRAQLRDPAHSAYDRLTRHIRAQAKALAADKARRGCMMAKSAAELGAVDDDVERSVERAYAEWQAELADCIKEAQRDGAIDSKQNPQALATTLLAFMRGQEALHKAGVKSAQLKASAEQIIALIPTGPRSSGIEAKGGVS</sequence>
<gene>
    <name evidence="6" type="ORF">C8E89_10695</name>
</gene>
<dbReference type="SUPFAM" id="SSF46689">
    <property type="entry name" value="Homeodomain-like"/>
    <property type="match status" value="1"/>
</dbReference>
<keyword evidence="7" id="KW-1185">Reference proteome</keyword>
<dbReference type="Gene3D" id="1.10.357.10">
    <property type="entry name" value="Tetracycline Repressor, domain 2"/>
    <property type="match status" value="1"/>
</dbReference>
<dbReference type="PANTHER" id="PTHR47506:SF1">
    <property type="entry name" value="HTH-TYPE TRANSCRIPTIONAL REGULATOR YJDC"/>
    <property type="match status" value="1"/>
</dbReference>
<dbReference type="Gene3D" id="1.10.10.60">
    <property type="entry name" value="Homeodomain-like"/>
    <property type="match status" value="1"/>
</dbReference>
<dbReference type="SUPFAM" id="SSF48498">
    <property type="entry name" value="Tetracyclin repressor-like, C-terminal domain"/>
    <property type="match status" value="1"/>
</dbReference>
<dbReference type="InterPro" id="IPR009057">
    <property type="entry name" value="Homeodomain-like_sf"/>
</dbReference>
<reference evidence="6 7" key="2">
    <citation type="submission" date="2018-06" db="EMBL/GenBank/DDBJ databases">
        <title>Sequencing of bacterial isolates from soil warming experiment in Harvard Forest, Massachusetts, USA.</title>
        <authorList>
            <person name="Deangelis K.PhD."/>
        </authorList>
    </citation>
    <scope>NUCLEOTIDE SEQUENCE [LARGE SCALE GENOMIC DNA]</scope>
    <source>
        <strain evidence="6 7">GAS496</strain>
    </source>
</reference>
<dbReference type="PROSITE" id="PS01081">
    <property type="entry name" value="HTH_TETR_1"/>
    <property type="match status" value="1"/>
</dbReference>
<feature type="domain" description="HTH tetR-type" evidence="5">
    <location>
        <begin position="6"/>
        <end position="66"/>
    </location>
</feature>
<dbReference type="InterPro" id="IPR011075">
    <property type="entry name" value="TetR_C"/>
</dbReference>
<protein>
    <submittedName>
        <fullName evidence="6">TetR family transcriptional regulator</fullName>
    </submittedName>
</protein>
<dbReference type="PROSITE" id="PS50977">
    <property type="entry name" value="HTH_TETR_2"/>
    <property type="match status" value="1"/>
</dbReference>
<dbReference type="PANTHER" id="PTHR47506">
    <property type="entry name" value="TRANSCRIPTIONAL REGULATORY PROTEIN"/>
    <property type="match status" value="1"/>
</dbReference>
<dbReference type="InterPro" id="IPR036271">
    <property type="entry name" value="Tet_transcr_reg_TetR-rel_C_sf"/>
</dbReference>
<evidence type="ECO:0000256" key="1">
    <source>
        <dbReference type="ARBA" id="ARBA00023015"/>
    </source>
</evidence>
<evidence type="ECO:0000313" key="6">
    <source>
        <dbReference type="EMBL" id="PXX09169.1"/>
    </source>
</evidence>
<dbReference type="RefSeq" id="WP_110316174.1">
    <property type="nucleotide sequence ID" value="NZ_QJJU01000006.1"/>
</dbReference>
<comment type="caution">
    <text evidence="6">The sequence shown here is derived from an EMBL/GenBank/DDBJ whole genome shotgun (WGS) entry which is preliminary data.</text>
</comment>
<dbReference type="OrthoDB" id="9805134at2"/>
<dbReference type="InterPro" id="IPR001647">
    <property type="entry name" value="HTH_TetR"/>
</dbReference>
<dbReference type="EMBL" id="QJJU01000006">
    <property type="protein sequence ID" value="PXX09169.1"/>
    <property type="molecule type" value="Genomic_DNA"/>
</dbReference>
<name>A0A318HHV8_9MYCO</name>
<keyword evidence="2 4" id="KW-0238">DNA-binding</keyword>
<keyword evidence="3" id="KW-0804">Transcription</keyword>
<evidence type="ECO:0000256" key="4">
    <source>
        <dbReference type="PROSITE-ProRule" id="PRU00335"/>
    </source>
</evidence>
<accession>A0A318HHV8</accession>
<keyword evidence="1" id="KW-0805">Transcription regulation</keyword>
<dbReference type="AlphaFoldDB" id="A0A318HHV8"/>
<evidence type="ECO:0000313" key="7">
    <source>
        <dbReference type="Proteomes" id="UP000247781"/>
    </source>
</evidence>
<evidence type="ECO:0000259" key="5">
    <source>
        <dbReference type="PROSITE" id="PS50977"/>
    </source>
</evidence>